<feature type="region of interest" description="Disordered" evidence="1">
    <location>
        <begin position="455"/>
        <end position="488"/>
    </location>
</feature>
<accession>A0A7I4A2Y7</accession>
<keyword evidence="3" id="KW-1185">Reference proteome</keyword>
<dbReference type="Gene3D" id="3.80.10.10">
    <property type="entry name" value="Ribonuclease Inhibitor"/>
    <property type="match status" value="2"/>
</dbReference>
<dbReference type="Proteomes" id="UP000006727">
    <property type="component" value="Chromosome 10"/>
</dbReference>
<proteinExistence type="predicted"/>
<sequence>MTTEREVSHLQACSSHDIDCPISKSSSNQSPPKCRSSRRASNIQRNLNEVSLLDLLRLARRLKYPTLTTLRLFVSLEDQPRVALHFGAADQRTTDALFAFTRALARAVEGWMQTLELGVCLGLRDINTMCPAIRSSRTLRHLSFANSRLGDDILQVLVFIDHHLLSLPCRICSIPSQHARACSACIVAPVHRSFNSCIFIVLNCHWLTTSLNSQASSLQHCQPLQILNLSGCALTDVSAAVITAVVKGEISSSRPQSQNLKKKLLAEHRSPKYGQQWRQNVILVGKWSPAPDPVDSNAITSRTEMSWETTLRKPTIVGSNRHEVVGKSTKATNFGLVALDLSCNSFTDALSEELCPLLYKKPPLRALNLRCNQMTRSGAKPLLDVMKDLSILRLVDMRGNTDETLLGILENGEHYTTFSTFQSPFWMDPESLDPIICSSIKCQSNTSANRLMFTSSPQSNMPEKQPNAPSTSHHSCTLRGGGAARILSPRNTISRVRNAGRNDSPVKSNKVTPKSNINTISSRANISLSCSGASVSNVQDEHRGVHCRLTRHGHCSHHVSPSPHQENEDTSDYYEHKRFISAPVKQRPAANSARISPARSLCPERTTFVDQNSYRPSTSAHINPCDQDLDRRFTSPRTLDLPREYPIWHDRPDENYIRGRDILHRYPSGGKRAQSGSYNVRSFNSLGDYNNQAFNRDYEHHNSYRKLSTSQPPSRRWFAPIYNTRSESQGRRSPDKSSPIRCHHRCKLLNDRQEQRNIRPRVAKGAVEDHGQSLHLYPSLTKPAPLSNDKKELVEWNNFVNQMTMTLLNLKDGLDHLIGSAEGAVAHEAATKFHQMPSSFFRSGMLRLLGRSCKVLNSHLTSLTNRHKVSKRHINAENQAPMGNGETRAKETCSKIGVDQESVGKQEKGQKPLQNVTQSGLYNSKQQHPLAGPPLTTLKGTNIPQIAS</sequence>
<organism evidence="2 3">
    <name type="scientific">Physcomitrium patens</name>
    <name type="common">Spreading-leaved earth moss</name>
    <name type="synonym">Physcomitrella patens</name>
    <dbReference type="NCBI Taxonomy" id="3218"/>
    <lineage>
        <taxon>Eukaryota</taxon>
        <taxon>Viridiplantae</taxon>
        <taxon>Streptophyta</taxon>
        <taxon>Embryophyta</taxon>
        <taxon>Bryophyta</taxon>
        <taxon>Bryophytina</taxon>
        <taxon>Bryopsida</taxon>
        <taxon>Funariidae</taxon>
        <taxon>Funariales</taxon>
        <taxon>Funariaceae</taxon>
        <taxon>Physcomitrium</taxon>
    </lineage>
</organism>
<name>A0A7I4A2Y7_PHYPA</name>
<feature type="compositionally biased region" description="Polar residues" evidence="1">
    <location>
        <begin position="505"/>
        <end position="515"/>
    </location>
</feature>
<reference evidence="2 3" key="2">
    <citation type="journal article" date="2018" name="Plant J.">
        <title>The Physcomitrella patens chromosome-scale assembly reveals moss genome structure and evolution.</title>
        <authorList>
            <person name="Lang D."/>
            <person name="Ullrich K.K."/>
            <person name="Murat F."/>
            <person name="Fuchs J."/>
            <person name="Jenkins J."/>
            <person name="Haas F.B."/>
            <person name="Piednoel M."/>
            <person name="Gundlach H."/>
            <person name="Van Bel M."/>
            <person name="Meyberg R."/>
            <person name="Vives C."/>
            <person name="Morata J."/>
            <person name="Symeonidi A."/>
            <person name="Hiss M."/>
            <person name="Muchero W."/>
            <person name="Kamisugi Y."/>
            <person name="Saleh O."/>
            <person name="Blanc G."/>
            <person name="Decker E.L."/>
            <person name="van Gessel N."/>
            <person name="Grimwood J."/>
            <person name="Hayes R.D."/>
            <person name="Graham S.W."/>
            <person name="Gunter L.E."/>
            <person name="McDaniel S.F."/>
            <person name="Hoernstein S.N.W."/>
            <person name="Larsson A."/>
            <person name="Li F.W."/>
            <person name="Perroud P.F."/>
            <person name="Phillips J."/>
            <person name="Ranjan P."/>
            <person name="Rokshar D.S."/>
            <person name="Rothfels C.J."/>
            <person name="Schneider L."/>
            <person name="Shu S."/>
            <person name="Stevenson D.W."/>
            <person name="Thummler F."/>
            <person name="Tillich M."/>
            <person name="Villarreal Aguilar J.C."/>
            <person name="Widiez T."/>
            <person name="Wong G.K."/>
            <person name="Wymore A."/>
            <person name="Zhang Y."/>
            <person name="Zimmer A.D."/>
            <person name="Quatrano R.S."/>
            <person name="Mayer K.F.X."/>
            <person name="Goodstein D."/>
            <person name="Casacuberta J.M."/>
            <person name="Vandepoele K."/>
            <person name="Reski R."/>
            <person name="Cuming A.C."/>
            <person name="Tuskan G.A."/>
            <person name="Maumus F."/>
            <person name="Salse J."/>
            <person name="Schmutz J."/>
            <person name="Rensing S.A."/>
        </authorList>
    </citation>
    <scope>NUCLEOTIDE SEQUENCE [LARGE SCALE GENOMIC DNA]</scope>
    <source>
        <strain evidence="2 3">cv. Gransden 2004</strain>
    </source>
</reference>
<feature type="region of interest" description="Disordered" evidence="1">
    <location>
        <begin position="901"/>
        <end position="948"/>
    </location>
</feature>
<dbReference type="InterPro" id="IPR001611">
    <property type="entry name" value="Leu-rich_rpt"/>
</dbReference>
<dbReference type="EMBL" id="ABEU02000010">
    <property type="status" value="NOT_ANNOTATED_CDS"/>
    <property type="molecule type" value="Genomic_DNA"/>
</dbReference>
<dbReference type="Gramene" id="Pp3c10_5840V3.6">
    <property type="protein sequence ID" value="Pp3c10_5840V3.6"/>
    <property type="gene ID" value="Pp3c10_5840"/>
</dbReference>
<dbReference type="PANTHER" id="PTHR24110:SF3">
    <property type="entry name" value="CENTROSOMAL PROTEIN OF 78 KDA"/>
    <property type="match status" value="1"/>
</dbReference>
<evidence type="ECO:0000256" key="1">
    <source>
        <dbReference type="SAM" id="MobiDB-lite"/>
    </source>
</evidence>
<feature type="region of interest" description="Disordered" evidence="1">
    <location>
        <begin position="702"/>
        <end position="741"/>
    </location>
</feature>
<dbReference type="SUPFAM" id="SSF52047">
    <property type="entry name" value="RNI-like"/>
    <property type="match status" value="1"/>
</dbReference>
<feature type="region of interest" description="Disordered" evidence="1">
    <location>
        <begin position="496"/>
        <end position="515"/>
    </location>
</feature>
<feature type="compositionally biased region" description="Polar residues" evidence="1">
    <location>
        <begin position="609"/>
        <end position="621"/>
    </location>
</feature>
<dbReference type="Pfam" id="PF13516">
    <property type="entry name" value="LRR_6"/>
    <property type="match status" value="2"/>
</dbReference>
<feature type="region of interest" description="Disordered" evidence="1">
    <location>
        <begin position="609"/>
        <end position="631"/>
    </location>
</feature>
<reference evidence="2 3" key="1">
    <citation type="journal article" date="2008" name="Science">
        <title>The Physcomitrella genome reveals evolutionary insights into the conquest of land by plants.</title>
        <authorList>
            <person name="Rensing S."/>
            <person name="Lang D."/>
            <person name="Zimmer A."/>
            <person name="Terry A."/>
            <person name="Salamov A."/>
            <person name="Shapiro H."/>
            <person name="Nishiyama T."/>
            <person name="Perroud P.-F."/>
            <person name="Lindquist E."/>
            <person name="Kamisugi Y."/>
            <person name="Tanahashi T."/>
            <person name="Sakakibara K."/>
            <person name="Fujita T."/>
            <person name="Oishi K."/>
            <person name="Shin-I T."/>
            <person name="Kuroki Y."/>
            <person name="Toyoda A."/>
            <person name="Suzuki Y."/>
            <person name="Hashimoto A."/>
            <person name="Yamaguchi K."/>
            <person name="Sugano A."/>
            <person name="Kohara Y."/>
            <person name="Fujiyama A."/>
            <person name="Anterola A."/>
            <person name="Aoki S."/>
            <person name="Ashton N."/>
            <person name="Barbazuk W.B."/>
            <person name="Barker E."/>
            <person name="Bennetzen J."/>
            <person name="Bezanilla M."/>
            <person name="Blankenship R."/>
            <person name="Cho S.H."/>
            <person name="Dutcher S."/>
            <person name="Estelle M."/>
            <person name="Fawcett J.A."/>
            <person name="Gundlach H."/>
            <person name="Hanada K."/>
            <person name="Heyl A."/>
            <person name="Hicks K.A."/>
            <person name="Hugh J."/>
            <person name="Lohr M."/>
            <person name="Mayer K."/>
            <person name="Melkozernov A."/>
            <person name="Murata T."/>
            <person name="Nelson D."/>
            <person name="Pils B."/>
            <person name="Prigge M."/>
            <person name="Reiss B."/>
            <person name="Renner T."/>
            <person name="Rombauts S."/>
            <person name="Rushton P."/>
            <person name="Sanderfoot A."/>
            <person name="Schween G."/>
            <person name="Shiu S.-H."/>
            <person name="Stueber K."/>
            <person name="Theodoulou F.L."/>
            <person name="Tu H."/>
            <person name="Van de Peer Y."/>
            <person name="Verrier P.J."/>
            <person name="Waters E."/>
            <person name="Wood A."/>
            <person name="Yang L."/>
            <person name="Cove D."/>
            <person name="Cuming A."/>
            <person name="Hasebe M."/>
            <person name="Lucas S."/>
            <person name="Mishler D.B."/>
            <person name="Reski R."/>
            <person name="Grigoriev I."/>
            <person name="Quatrano R.S."/>
            <person name="Boore J.L."/>
        </authorList>
    </citation>
    <scope>NUCLEOTIDE SEQUENCE [LARGE SCALE GENOMIC DNA]</scope>
    <source>
        <strain evidence="2 3">cv. Gransden 2004</strain>
    </source>
</reference>
<dbReference type="AlphaFoldDB" id="A0A7I4A2Y7"/>
<protein>
    <submittedName>
        <fullName evidence="2">Uncharacterized protein</fullName>
    </submittedName>
</protein>
<feature type="compositionally biased region" description="Polar residues" evidence="1">
    <location>
        <begin position="455"/>
        <end position="475"/>
    </location>
</feature>
<dbReference type="InParanoid" id="A0A7I4A2Y7"/>
<evidence type="ECO:0000313" key="2">
    <source>
        <dbReference type="EnsemblPlants" id="Pp3c10_5840V3.6"/>
    </source>
</evidence>
<feature type="region of interest" description="Disordered" evidence="1">
    <location>
        <begin position="21"/>
        <end position="40"/>
    </location>
</feature>
<dbReference type="EnsemblPlants" id="Pp3c10_5840V3.6">
    <property type="protein sequence ID" value="Pp3c10_5840V3.6"/>
    <property type="gene ID" value="Pp3c10_5840"/>
</dbReference>
<dbReference type="InterPro" id="IPR032675">
    <property type="entry name" value="LRR_dom_sf"/>
</dbReference>
<dbReference type="PANTHER" id="PTHR24110">
    <property type="entry name" value="CENTROSOMAL PROTEIN OF 78 KDA"/>
    <property type="match status" value="1"/>
</dbReference>
<feature type="compositionally biased region" description="Polar residues" evidence="1">
    <location>
        <begin position="938"/>
        <end position="948"/>
    </location>
</feature>
<reference evidence="2" key="3">
    <citation type="submission" date="2020-12" db="UniProtKB">
        <authorList>
            <consortium name="EnsemblPlants"/>
        </authorList>
    </citation>
    <scope>IDENTIFICATION</scope>
</reference>
<dbReference type="SMART" id="SM00368">
    <property type="entry name" value="LRR_RI"/>
    <property type="match status" value="3"/>
</dbReference>
<feature type="compositionally biased region" description="Polar residues" evidence="1">
    <location>
        <begin position="912"/>
        <end position="927"/>
    </location>
</feature>
<evidence type="ECO:0000313" key="3">
    <source>
        <dbReference type="Proteomes" id="UP000006727"/>
    </source>
</evidence>